<dbReference type="PATRIC" id="fig|1120926.3.peg.2785"/>
<dbReference type="InterPro" id="IPR022205">
    <property type="entry name" value="DUF3732"/>
</dbReference>
<proteinExistence type="predicted"/>
<reference evidence="1 2" key="1">
    <citation type="submission" date="2013-02" db="EMBL/GenBank/DDBJ databases">
        <title>The Genome Sequence of Acinetobacter gerneri CIP 107464.</title>
        <authorList>
            <consortium name="The Broad Institute Genome Sequencing Platform"/>
            <consortium name="The Broad Institute Genome Sequencing Center for Infectious Disease"/>
            <person name="Cerqueira G."/>
            <person name="Feldgarden M."/>
            <person name="Courvalin P."/>
            <person name="Perichon B."/>
            <person name="Grillot-Courvalin C."/>
            <person name="Clermont D."/>
            <person name="Rocha E."/>
            <person name="Yoon E.-J."/>
            <person name="Nemec A."/>
            <person name="Walker B."/>
            <person name="Young S.K."/>
            <person name="Zeng Q."/>
            <person name="Gargeya S."/>
            <person name="Fitzgerald M."/>
            <person name="Haas B."/>
            <person name="Abouelleil A."/>
            <person name="Alvarado L."/>
            <person name="Arachchi H.M."/>
            <person name="Berlin A.M."/>
            <person name="Chapman S.B."/>
            <person name="Dewar J."/>
            <person name="Goldberg J."/>
            <person name="Griggs A."/>
            <person name="Gujja S."/>
            <person name="Hansen M."/>
            <person name="Howarth C."/>
            <person name="Imamovic A."/>
            <person name="Larimer J."/>
            <person name="McCowan C."/>
            <person name="Murphy C."/>
            <person name="Neiman D."/>
            <person name="Pearson M."/>
            <person name="Priest M."/>
            <person name="Roberts A."/>
            <person name="Saif S."/>
            <person name="Shea T."/>
            <person name="Sisk P."/>
            <person name="Sykes S."/>
            <person name="Wortman J."/>
            <person name="Nusbaum C."/>
            <person name="Birren B."/>
        </authorList>
    </citation>
    <scope>NUCLEOTIDE SEQUENCE [LARGE SCALE GENOMIC DNA]</scope>
    <source>
        <strain evidence="1 2">CIP 107464</strain>
    </source>
</reference>
<evidence type="ECO:0000313" key="1">
    <source>
        <dbReference type="EMBL" id="ENV33150.1"/>
    </source>
</evidence>
<accession>N8ZNT5</accession>
<dbReference type="Pfam" id="PF12532">
    <property type="entry name" value="DUF3732"/>
    <property type="match status" value="1"/>
</dbReference>
<dbReference type="EMBL" id="APPN01000071">
    <property type="protein sequence ID" value="ENV33150.1"/>
    <property type="molecule type" value="Genomic_DNA"/>
</dbReference>
<gene>
    <name evidence="1" type="ORF">F960_02872</name>
</gene>
<dbReference type="OrthoDB" id="103556at2"/>
<protein>
    <submittedName>
        <fullName evidence="1">Uncharacterized protein</fullName>
    </submittedName>
</protein>
<evidence type="ECO:0000313" key="2">
    <source>
        <dbReference type="Proteomes" id="UP000013117"/>
    </source>
</evidence>
<sequence>MDRVGSSTNHLFLHLSCLLAFHLYFHQNLCPVPSFLVLDQPSQVCFPEIYPYETLKDNYELYIKSLDIIEVKAIFKFLLKYTKEYYKDFQIILLEHAFIDEPWFTELLVEEQWIDDKALIPSSWIN</sequence>
<dbReference type="HOGENOM" id="CLU_2048230_0_0_6"/>
<comment type="caution">
    <text evidence="1">The sequence shown here is derived from an EMBL/GenBank/DDBJ whole genome shotgun (WGS) entry which is preliminary data.</text>
</comment>
<dbReference type="AlphaFoldDB" id="N8ZNT5"/>
<keyword evidence="2" id="KW-1185">Reference proteome</keyword>
<organism evidence="1 2">
    <name type="scientific">Acinetobacter gerneri DSM 14967 = CIP 107464 = MTCC 9824</name>
    <dbReference type="NCBI Taxonomy" id="1120926"/>
    <lineage>
        <taxon>Bacteria</taxon>
        <taxon>Pseudomonadati</taxon>
        <taxon>Pseudomonadota</taxon>
        <taxon>Gammaproteobacteria</taxon>
        <taxon>Moraxellales</taxon>
        <taxon>Moraxellaceae</taxon>
        <taxon>Acinetobacter</taxon>
    </lineage>
</organism>
<dbReference type="Proteomes" id="UP000013117">
    <property type="component" value="Unassembled WGS sequence"/>
</dbReference>
<dbReference type="STRING" id="202952.GCA_000747725_00088"/>
<name>N8ZNT5_9GAMM</name>
<dbReference type="eggNOG" id="COG0419">
    <property type="taxonomic scope" value="Bacteria"/>
</dbReference>